<evidence type="ECO:0000256" key="6">
    <source>
        <dbReference type="ARBA" id="ARBA00022962"/>
    </source>
</evidence>
<dbReference type="NCBIfam" id="TIGR01536">
    <property type="entry name" value="asn_synth_AEB"/>
    <property type="match status" value="1"/>
</dbReference>
<dbReference type="GO" id="GO:0004066">
    <property type="term" value="F:asparagine synthase (glutamine-hydrolyzing) activity"/>
    <property type="evidence" value="ECO:0007669"/>
    <property type="project" value="UniProtKB-EC"/>
</dbReference>
<evidence type="ECO:0000256" key="7">
    <source>
        <dbReference type="ARBA" id="ARBA00048741"/>
    </source>
</evidence>
<evidence type="ECO:0000259" key="11">
    <source>
        <dbReference type="PROSITE" id="PS51278"/>
    </source>
</evidence>
<comment type="caution">
    <text evidence="12">The sequence shown here is derived from an EMBL/GenBank/DDBJ whole genome shotgun (WGS) entry which is preliminary data.</text>
</comment>
<dbReference type="EC" id="6.3.5.4" evidence="3"/>
<dbReference type="InterPro" id="IPR017932">
    <property type="entry name" value="GATase_2_dom"/>
</dbReference>
<dbReference type="Gene3D" id="3.60.20.10">
    <property type="entry name" value="Glutamine Phosphoribosylpyrophosphate, subunit 1, domain 1"/>
    <property type="match status" value="1"/>
</dbReference>
<feature type="binding site" evidence="9">
    <location>
        <position position="101"/>
    </location>
    <ligand>
        <name>L-glutamine</name>
        <dbReference type="ChEBI" id="CHEBI:58359"/>
    </ligand>
</feature>
<evidence type="ECO:0000256" key="4">
    <source>
        <dbReference type="ARBA" id="ARBA00022741"/>
    </source>
</evidence>
<keyword evidence="8" id="KW-0028">Amino-acid biosynthesis</keyword>
<sequence>MCGITGIYAFNPVGRMHLVHLEEATKKLEKRGPDVHNTWFDEVVGLGHRRLSIIDTSSAGNQPMTDASNRYQIVFNGEIYNFLSLKKELTSLGHTFRSESDTEVLLYAYIQWGAKMLPRLNGFFALAIYDRDSRSLFVARDRYGIKPLLYYKDEDKLLFGSELKALLAFGVPKKLNLEALRTYFELTYIPAPLSILEGVQKLEAGHYLQVSDGAIQKQSYYKLPAGTSSPITHLDKAKLQLQDALEAAVNRRLVADVPLGAFLSGGIDSSIIVALASKHVQQLETFSIGFKDNSYFDETHFAELVAKKYGTNHHVFSLTNDDLLQGVDAAVDYLDEPFADSSALPVSILSQQTRQHVTVALSGDGADELFSGYNKHAAWIRMQSPGLQEHLASTLAPFWKVLPKSRNSPLSDTVRKLDRFVRGKNLSPQERYWFLASFTPQKQVDRLIRQKYKTNTDAFKSSIIDQIQSGSLAEVLALDVQMVLEGDMLRKVDSMSMANSLEVRVPFLDPEVVALAFSMDDSLKATSSARKIILREAFREILPKELYQRGKHGFEVPLLQWFRKELAKELDRLVFNDERLEAQGIFDIKEIARIRQQMYSVDPGDVHSLVWALYVFQRWYDRYFDH</sequence>
<dbReference type="AlphaFoldDB" id="A0A3D9L6D2"/>
<dbReference type="EMBL" id="QREG01000007">
    <property type="protein sequence ID" value="RED99728.1"/>
    <property type="molecule type" value="Genomic_DNA"/>
</dbReference>
<evidence type="ECO:0000313" key="12">
    <source>
        <dbReference type="EMBL" id="RED99728.1"/>
    </source>
</evidence>
<dbReference type="GO" id="GO:0005524">
    <property type="term" value="F:ATP binding"/>
    <property type="evidence" value="ECO:0007669"/>
    <property type="project" value="UniProtKB-KW"/>
</dbReference>
<dbReference type="PIRSF" id="PIRSF001589">
    <property type="entry name" value="Asn_synthetase_glu-h"/>
    <property type="match status" value="1"/>
</dbReference>
<dbReference type="Gene3D" id="3.40.50.620">
    <property type="entry name" value="HUPs"/>
    <property type="match status" value="1"/>
</dbReference>
<feature type="binding site" evidence="9">
    <location>
        <begin position="362"/>
        <end position="363"/>
    </location>
    <ligand>
        <name>ATP</name>
        <dbReference type="ChEBI" id="CHEBI:30616"/>
    </ligand>
</feature>
<evidence type="ECO:0000256" key="3">
    <source>
        <dbReference type="ARBA" id="ARBA00012737"/>
    </source>
</evidence>
<keyword evidence="4 9" id="KW-0547">Nucleotide-binding</keyword>
<evidence type="ECO:0000313" key="13">
    <source>
        <dbReference type="Proteomes" id="UP000256779"/>
    </source>
</evidence>
<feature type="binding site" evidence="9">
    <location>
        <position position="288"/>
    </location>
    <ligand>
        <name>ATP</name>
        <dbReference type="ChEBI" id="CHEBI:30616"/>
    </ligand>
</feature>
<feature type="domain" description="Glutamine amidotransferase type-2" evidence="11">
    <location>
        <begin position="2"/>
        <end position="213"/>
    </location>
</feature>
<dbReference type="InterPro" id="IPR006426">
    <property type="entry name" value="Asn_synth_AEB"/>
</dbReference>
<gene>
    <name evidence="12" type="ORF">C7460_1079</name>
</gene>
<keyword evidence="8" id="KW-0061">Asparagine biosynthesis</keyword>
<dbReference type="SUPFAM" id="SSF56235">
    <property type="entry name" value="N-terminal nucleophile aminohydrolases (Ntn hydrolases)"/>
    <property type="match status" value="1"/>
</dbReference>
<accession>A0A3D9L6D2</accession>
<name>A0A3D9L6D2_MARFU</name>
<dbReference type="InterPro" id="IPR029055">
    <property type="entry name" value="Ntn_hydrolases_N"/>
</dbReference>
<dbReference type="GO" id="GO:0006529">
    <property type="term" value="P:asparagine biosynthetic process"/>
    <property type="evidence" value="ECO:0007669"/>
    <property type="project" value="UniProtKB-KW"/>
</dbReference>
<dbReference type="Pfam" id="PF00733">
    <property type="entry name" value="Asn_synthase"/>
    <property type="match status" value="1"/>
</dbReference>
<protein>
    <recommendedName>
        <fullName evidence="3">asparagine synthase (glutamine-hydrolyzing)</fullName>
        <ecNumber evidence="3">6.3.5.4</ecNumber>
    </recommendedName>
</protein>
<dbReference type="PANTHER" id="PTHR43284">
    <property type="entry name" value="ASPARAGINE SYNTHETASE (GLUTAMINE-HYDROLYZING)"/>
    <property type="match status" value="1"/>
</dbReference>
<organism evidence="12 13">
    <name type="scientific">Marinoscillum furvescens DSM 4134</name>
    <dbReference type="NCBI Taxonomy" id="1122208"/>
    <lineage>
        <taxon>Bacteria</taxon>
        <taxon>Pseudomonadati</taxon>
        <taxon>Bacteroidota</taxon>
        <taxon>Cytophagia</taxon>
        <taxon>Cytophagales</taxon>
        <taxon>Reichenbachiellaceae</taxon>
        <taxon>Marinoscillum</taxon>
    </lineage>
</organism>
<evidence type="ECO:0000256" key="5">
    <source>
        <dbReference type="ARBA" id="ARBA00022840"/>
    </source>
</evidence>
<comment type="pathway">
    <text evidence="1">Amino-acid biosynthesis; L-asparagine biosynthesis; L-asparagine from L-aspartate (L-Gln route): step 1/1.</text>
</comment>
<dbReference type="CDD" id="cd01991">
    <property type="entry name" value="Asn_synthase_B_C"/>
    <property type="match status" value="1"/>
</dbReference>
<comment type="similarity">
    <text evidence="2">Belongs to the asparagine synthetase family.</text>
</comment>
<evidence type="ECO:0000256" key="1">
    <source>
        <dbReference type="ARBA" id="ARBA00005187"/>
    </source>
</evidence>
<evidence type="ECO:0000256" key="2">
    <source>
        <dbReference type="ARBA" id="ARBA00005752"/>
    </source>
</evidence>
<dbReference type="Proteomes" id="UP000256779">
    <property type="component" value="Unassembled WGS sequence"/>
</dbReference>
<proteinExistence type="inferred from homology"/>
<dbReference type="PROSITE" id="PS51278">
    <property type="entry name" value="GATASE_TYPE_2"/>
    <property type="match status" value="1"/>
</dbReference>
<dbReference type="Pfam" id="PF13537">
    <property type="entry name" value="GATase_7"/>
    <property type="match status" value="1"/>
</dbReference>
<dbReference type="PANTHER" id="PTHR43284:SF1">
    <property type="entry name" value="ASPARAGINE SYNTHETASE"/>
    <property type="match status" value="1"/>
</dbReference>
<evidence type="ECO:0000256" key="9">
    <source>
        <dbReference type="PIRSR" id="PIRSR001589-2"/>
    </source>
</evidence>
<dbReference type="InterPro" id="IPR033738">
    <property type="entry name" value="AsnB_N"/>
</dbReference>
<keyword evidence="13" id="KW-1185">Reference proteome</keyword>
<dbReference type="RefSeq" id="WP_115867755.1">
    <property type="nucleotide sequence ID" value="NZ_QREG01000007.1"/>
</dbReference>
<feature type="site" description="Important for beta-aspartyl-AMP intermediate formation" evidence="10">
    <location>
        <position position="364"/>
    </location>
</feature>
<evidence type="ECO:0000256" key="8">
    <source>
        <dbReference type="PIRSR" id="PIRSR001589-1"/>
    </source>
</evidence>
<dbReference type="OrthoDB" id="9763290at2"/>
<dbReference type="InterPro" id="IPR051786">
    <property type="entry name" value="ASN_synthetase/amidase"/>
</dbReference>
<dbReference type="SUPFAM" id="SSF52402">
    <property type="entry name" value="Adenine nucleotide alpha hydrolases-like"/>
    <property type="match status" value="1"/>
</dbReference>
<keyword evidence="5 9" id="KW-0067">ATP-binding</keyword>
<evidence type="ECO:0000256" key="10">
    <source>
        <dbReference type="PIRSR" id="PIRSR001589-3"/>
    </source>
</evidence>
<dbReference type="InterPro" id="IPR001962">
    <property type="entry name" value="Asn_synthase"/>
</dbReference>
<reference evidence="12 13" key="1">
    <citation type="submission" date="2018-07" db="EMBL/GenBank/DDBJ databases">
        <title>Genomic Encyclopedia of Type Strains, Phase IV (KMG-IV): sequencing the most valuable type-strain genomes for metagenomic binning, comparative biology and taxonomic classification.</title>
        <authorList>
            <person name="Goeker M."/>
        </authorList>
    </citation>
    <scope>NUCLEOTIDE SEQUENCE [LARGE SCALE GENOMIC DNA]</scope>
    <source>
        <strain evidence="12 13">DSM 4134</strain>
    </source>
</reference>
<keyword evidence="6 8" id="KW-0315">Glutamine amidotransferase</keyword>
<dbReference type="GO" id="GO:0005829">
    <property type="term" value="C:cytosol"/>
    <property type="evidence" value="ECO:0007669"/>
    <property type="project" value="TreeGrafter"/>
</dbReference>
<comment type="catalytic activity">
    <reaction evidence="7">
        <text>L-aspartate + L-glutamine + ATP + H2O = L-asparagine + L-glutamate + AMP + diphosphate + H(+)</text>
        <dbReference type="Rhea" id="RHEA:12228"/>
        <dbReference type="ChEBI" id="CHEBI:15377"/>
        <dbReference type="ChEBI" id="CHEBI:15378"/>
        <dbReference type="ChEBI" id="CHEBI:29985"/>
        <dbReference type="ChEBI" id="CHEBI:29991"/>
        <dbReference type="ChEBI" id="CHEBI:30616"/>
        <dbReference type="ChEBI" id="CHEBI:33019"/>
        <dbReference type="ChEBI" id="CHEBI:58048"/>
        <dbReference type="ChEBI" id="CHEBI:58359"/>
        <dbReference type="ChEBI" id="CHEBI:456215"/>
        <dbReference type="EC" id="6.3.5.4"/>
    </reaction>
</comment>
<dbReference type="CDD" id="cd00712">
    <property type="entry name" value="AsnB"/>
    <property type="match status" value="1"/>
</dbReference>
<dbReference type="InterPro" id="IPR014729">
    <property type="entry name" value="Rossmann-like_a/b/a_fold"/>
</dbReference>
<feature type="active site" description="For GATase activity" evidence="8">
    <location>
        <position position="2"/>
    </location>
</feature>